<protein>
    <submittedName>
        <fullName evidence="2">Uncharacterized protein</fullName>
    </submittedName>
</protein>
<feature type="signal peptide" evidence="1">
    <location>
        <begin position="1"/>
        <end position="24"/>
    </location>
</feature>
<dbReference type="RefSeq" id="WP_061921403.1">
    <property type="nucleotide sequence ID" value="NZ_CP012669.1"/>
</dbReference>
<name>A0A0M3T9Q3_9SPHN</name>
<gene>
    <name evidence="2" type="ORF">AMC99_00110</name>
</gene>
<evidence type="ECO:0000313" key="2">
    <source>
        <dbReference type="EMBL" id="ALE15426.1"/>
    </source>
</evidence>
<dbReference type="Proteomes" id="UP000057938">
    <property type="component" value="Chromosome"/>
</dbReference>
<sequence length="116" mass="12452">MNSTAFRYAALATLAVSLSLPAAAKEPTPKEVAKMMGDCVYVVNVAESNGVTLGHSSEQWGEWLISYAEANGIDAKKQVDAAKAKYRKRGKVLGADKALNDMIYNARECDKQVAGL</sequence>
<proteinExistence type="predicted"/>
<organism evidence="2 3">
    <name type="scientific">Altererythrobacter epoxidivorans</name>
    <dbReference type="NCBI Taxonomy" id="361183"/>
    <lineage>
        <taxon>Bacteria</taxon>
        <taxon>Pseudomonadati</taxon>
        <taxon>Pseudomonadota</taxon>
        <taxon>Alphaproteobacteria</taxon>
        <taxon>Sphingomonadales</taxon>
        <taxon>Erythrobacteraceae</taxon>
        <taxon>Altererythrobacter</taxon>
    </lineage>
</organism>
<evidence type="ECO:0000256" key="1">
    <source>
        <dbReference type="SAM" id="SignalP"/>
    </source>
</evidence>
<reference evidence="2 3" key="1">
    <citation type="submission" date="2015-09" db="EMBL/GenBank/DDBJ databases">
        <title>Complete genome sequence of a benzo[a]pyrene-degrading bacterium Altererythrobacter epoxidivorans CGMCC 1.7731T.</title>
        <authorList>
            <person name="Li Z."/>
            <person name="Cheng H."/>
            <person name="Huo Y."/>
            <person name="Xu X."/>
        </authorList>
    </citation>
    <scope>NUCLEOTIDE SEQUENCE [LARGE SCALE GENOMIC DNA]</scope>
    <source>
        <strain evidence="2 3">CGMCC 1.7731</strain>
    </source>
</reference>
<dbReference type="KEGG" id="aep:AMC99_00110"/>
<dbReference type="OrthoDB" id="7408875at2"/>
<dbReference type="EMBL" id="CP012669">
    <property type="protein sequence ID" value="ALE15426.1"/>
    <property type="molecule type" value="Genomic_DNA"/>
</dbReference>
<dbReference type="STRING" id="361183.AMC99_00110"/>
<evidence type="ECO:0000313" key="3">
    <source>
        <dbReference type="Proteomes" id="UP000057938"/>
    </source>
</evidence>
<dbReference type="AlphaFoldDB" id="A0A0M3T9Q3"/>
<accession>A0A0M3T9Q3</accession>
<dbReference type="PATRIC" id="fig|361183.4.peg.115"/>
<feature type="chain" id="PRO_5005789646" evidence="1">
    <location>
        <begin position="25"/>
        <end position="116"/>
    </location>
</feature>
<keyword evidence="3" id="KW-1185">Reference proteome</keyword>
<keyword evidence="1" id="KW-0732">Signal</keyword>